<sequence length="93" mass="10589">MFYIDFFIAVLIANAIPHFIFGIAKIRFLGLFGYSPTGNICYALLQCIIALLLFSYQYGITNIYTNPVILGGLTVLLLYFVFGRLLINKFHKK</sequence>
<proteinExistence type="predicted"/>
<keyword evidence="3" id="KW-1185">Reference proteome</keyword>
<feature type="transmembrane region" description="Helical" evidence="1">
    <location>
        <begin position="40"/>
        <end position="58"/>
    </location>
</feature>
<gene>
    <name evidence="2" type="ORF">DFQ12_2882</name>
</gene>
<feature type="transmembrane region" description="Helical" evidence="1">
    <location>
        <begin position="6"/>
        <end position="28"/>
    </location>
</feature>
<dbReference type="AlphaFoldDB" id="A0A420B774"/>
<feature type="transmembrane region" description="Helical" evidence="1">
    <location>
        <begin position="64"/>
        <end position="87"/>
    </location>
</feature>
<evidence type="ECO:0008006" key="4">
    <source>
        <dbReference type="Google" id="ProtNLM"/>
    </source>
</evidence>
<dbReference type="EMBL" id="RAPY01000002">
    <property type="protein sequence ID" value="RKE52640.1"/>
    <property type="molecule type" value="Genomic_DNA"/>
</dbReference>
<evidence type="ECO:0000313" key="3">
    <source>
        <dbReference type="Proteomes" id="UP000286246"/>
    </source>
</evidence>
<accession>A0A420B774</accession>
<reference evidence="2 3" key="1">
    <citation type="submission" date="2018-09" db="EMBL/GenBank/DDBJ databases">
        <title>Genomic Encyclopedia of Type Strains, Phase III (KMG-III): the genomes of soil and plant-associated and newly described type strains.</title>
        <authorList>
            <person name="Whitman W."/>
        </authorList>
    </citation>
    <scope>NUCLEOTIDE SEQUENCE [LARGE SCALE GENOMIC DNA]</scope>
    <source>
        <strain evidence="2 3">CECT 7938</strain>
    </source>
</reference>
<name>A0A420B774_SPHD1</name>
<keyword evidence="1" id="KW-1133">Transmembrane helix</keyword>
<dbReference type="OrthoDB" id="1139303at2"/>
<keyword evidence="1" id="KW-0812">Transmembrane</keyword>
<protein>
    <recommendedName>
        <fullName evidence="4">PQ loop repeat protein</fullName>
    </recommendedName>
</protein>
<evidence type="ECO:0000256" key="1">
    <source>
        <dbReference type="SAM" id="Phobius"/>
    </source>
</evidence>
<organism evidence="2 3">
    <name type="scientific">Sphingobacterium detergens</name>
    <dbReference type="NCBI Taxonomy" id="1145106"/>
    <lineage>
        <taxon>Bacteria</taxon>
        <taxon>Pseudomonadati</taxon>
        <taxon>Bacteroidota</taxon>
        <taxon>Sphingobacteriia</taxon>
        <taxon>Sphingobacteriales</taxon>
        <taxon>Sphingobacteriaceae</taxon>
        <taxon>Sphingobacterium</taxon>
    </lineage>
</organism>
<dbReference type="Proteomes" id="UP000286246">
    <property type="component" value="Unassembled WGS sequence"/>
</dbReference>
<comment type="caution">
    <text evidence="2">The sequence shown here is derived from an EMBL/GenBank/DDBJ whole genome shotgun (WGS) entry which is preliminary data.</text>
</comment>
<keyword evidence="1" id="KW-0472">Membrane</keyword>
<evidence type="ECO:0000313" key="2">
    <source>
        <dbReference type="EMBL" id="RKE52640.1"/>
    </source>
</evidence>